<name>A0A093PUJ7_9PASS</name>
<dbReference type="GO" id="GO:0006897">
    <property type="term" value="P:endocytosis"/>
    <property type="evidence" value="ECO:0007669"/>
    <property type="project" value="TreeGrafter"/>
</dbReference>
<dbReference type="AlphaFoldDB" id="A0A093PUJ7"/>
<dbReference type="OrthoDB" id="10033734at2759"/>
<dbReference type="GO" id="GO:0005096">
    <property type="term" value="F:GTPase activator activity"/>
    <property type="evidence" value="ECO:0007669"/>
    <property type="project" value="InterPro"/>
</dbReference>
<feature type="region of interest" description="Disordered" evidence="1">
    <location>
        <begin position="48"/>
        <end position="76"/>
    </location>
</feature>
<dbReference type="Proteomes" id="UP000053258">
    <property type="component" value="Unassembled WGS sequence"/>
</dbReference>
<dbReference type="GO" id="GO:0016020">
    <property type="term" value="C:membrane"/>
    <property type="evidence" value="ECO:0007669"/>
    <property type="project" value="TreeGrafter"/>
</dbReference>
<dbReference type="GO" id="GO:0007264">
    <property type="term" value="P:small GTPase-mediated signal transduction"/>
    <property type="evidence" value="ECO:0007669"/>
    <property type="project" value="InterPro"/>
</dbReference>
<dbReference type="STRING" id="328815.ENSMVIP00005028303"/>
<dbReference type="GO" id="GO:0031267">
    <property type="term" value="F:small GTPase binding"/>
    <property type="evidence" value="ECO:0007669"/>
    <property type="project" value="InterPro"/>
</dbReference>
<proteinExistence type="predicted"/>
<protein>
    <submittedName>
        <fullName evidence="2">RalA-binding protein 1-A</fullName>
    </submittedName>
</protein>
<evidence type="ECO:0000313" key="2">
    <source>
        <dbReference type="EMBL" id="KFW80468.1"/>
    </source>
</evidence>
<feature type="compositionally biased region" description="Basic and acidic residues" evidence="1">
    <location>
        <begin position="52"/>
        <end position="68"/>
    </location>
</feature>
<sequence>MTKCFLLPTGNPSEHCQVEHSGCLAHAPSSEEIIPSKFPGWYCTSEPLPPHDTLHDPPDIVSNDEKEHGKKKRKFK</sequence>
<feature type="non-terminal residue" evidence="2">
    <location>
        <position position="76"/>
    </location>
</feature>
<dbReference type="PANTHER" id="PTHR12783:SF5">
    <property type="entry name" value="RALA-BINDING PROTEIN 1"/>
    <property type="match status" value="1"/>
</dbReference>
<evidence type="ECO:0000313" key="3">
    <source>
        <dbReference type="Proteomes" id="UP000053258"/>
    </source>
</evidence>
<dbReference type="PANTHER" id="PTHR12783">
    <property type="entry name" value="RALA BINDING PROTEIN 1 RALBP1"/>
    <property type="match status" value="1"/>
</dbReference>
<evidence type="ECO:0000256" key="1">
    <source>
        <dbReference type="SAM" id="MobiDB-lite"/>
    </source>
</evidence>
<organism evidence="2 3">
    <name type="scientific">Manacus vitellinus</name>
    <name type="common">golden-collared manakin</name>
    <dbReference type="NCBI Taxonomy" id="328815"/>
    <lineage>
        <taxon>Eukaryota</taxon>
        <taxon>Metazoa</taxon>
        <taxon>Chordata</taxon>
        <taxon>Craniata</taxon>
        <taxon>Vertebrata</taxon>
        <taxon>Euteleostomi</taxon>
        <taxon>Archelosauria</taxon>
        <taxon>Archosauria</taxon>
        <taxon>Dinosauria</taxon>
        <taxon>Saurischia</taxon>
        <taxon>Theropoda</taxon>
        <taxon>Coelurosauria</taxon>
        <taxon>Aves</taxon>
        <taxon>Neognathae</taxon>
        <taxon>Neoaves</taxon>
        <taxon>Telluraves</taxon>
        <taxon>Australaves</taxon>
        <taxon>Passeriformes</taxon>
        <taxon>Pipridae</taxon>
        <taxon>Manacus</taxon>
    </lineage>
</organism>
<keyword evidence="3" id="KW-1185">Reference proteome</keyword>
<reference evidence="2 3" key="1">
    <citation type="submission" date="2014-06" db="EMBL/GenBank/DDBJ databases">
        <title>Genome evolution of avian class.</title>
        <authorList>
            <person name="Zhang G."/>
            <person name="Li C."/>
        </authorList>
    </citation>
    <scope>NUCLEOTIDE SEQUENCE [LARGE SCALE GENOMIC DNA]</scope>
    <source>
        <strain evidence="2">BGI_N305</strain>
    </source>
</reference>
<gene>
    <name evidence="2" type="ORF">N305_10195</name>
</gene>
<dbReference type="EMBL" id="KL670897">
    <property type="protein sequence ID" value="KFW80468.1"/>
    <property type="molecule type" value="Genomic_DNA"/>
</dbReference>
<dbReference type="InterPro" id="IPR039767">
    <property type="entry name" value="RALBP1"/>
</dbReference>
<accession>A0A093PUJ7</accession>